<dbReference type="Pfam" id="PF17820">
    <property type="entry name" value="PDZ_6"/>
    <property type="match status" value="1"/>
</dbReference>
<organism evidence="8 9">
    <name type="scientific">Mucilaginibacter frigoritolerans</name>
    <dbReference type="NCBI Taxonomy" id="652788"/>
    <lineage>
        <taxon>Bacteria</taxon>
        <taxon>Pseudomonadati</taxon>
        <taxon>Bacteroidota</taxon>
        <taxon>Sphingobacteriia</taxon>
        <taxon>Sphingobacteriales</taxon>
        <taxon>Sphingobacteriaceae</taxon>
        <taxon>Mucilaginibacter</taxon>
    </lineage>
</organism>
<dbReference type="RefSeq" id="WP_144908851.1">
    <property type="nucleotide sequence ID" value="NZ_VLLI01000001.1"/>
</dbReference>
<sequence length="531" mass="58523">MKNSAGIVFRSIILILIGITIGFFISDNNINNHNIGFTIGSSDKITKVLNLVKNNYVDSVNVDSLQGVTVNNLLQGLDPHSLYLQPQRAQYINENLEGGFTGIGLEYQLLRDTLVITTVYPDGPAATAGLVAGDKIIKVNQKKFSGKRITAEHVNDIFRGESGSDIVLSVLTPASSAIKAYHIKRGRVNLSSIDAAYMVTPDIGYIKISKFAITTDPDFRTAISKLKTLGLKKLVLDIRENGGGYLNAATALADEFLRKNKLIVYTKGDHEERKDYFSTDSGTFQDGKLAVIIDEYSASASEILAGALQDLDRAIIVGRRSFGKGLVQQQFSFPDGSAVNLTVARYYTPSGRSIQKSYKDGIETYHNEIAERMRKGEFFSAQSNLNDSVFKGASPYHTISGKKVFSGGGIMPDVFVPQDSTANTYLVQQLNSRQVFTAYVIDNLQPQLNKFTTAEEFIKQYTVSDDELDRFILYASQTIKEIDSHDLLISKPTIKTMLKAYAAHFKWGNDAYFEAINSTDITLQKAIAAVN</sequence>
<dbReference type="Pfam" id="PF03572">
    <property type="entry name" value="Peptidase_S41"/>
    <property type="match status" value="1"/>
</dbReference>
<proteinExistence type="inferred from homology"/>
<dbReference type="EMBL" id="VLLI01000001">
    <property type="protein sequence ID" value="TWJ04549.1"/>
    <property type="molecule type" value="Genomic_DNA"/>
</dbReference>
<keyword evidence="9" id="KW-1185">Reference proteome</keyword>
<dbReference type="SMART" id="SM00228">
    <property type="entry name" value="PDZ"/>
    <property type="match status" value="1"/>
</dbReference>
<dbReference type="NCBIfam" id="TIGR00225">
    <property type="entry name" value="prc"/>
    <property type="match status" value="1"/>
</dbReference>
<dbReference type="SUPFAM" id="SSF52096">
    <property type="entry name" value="ClpP/crotonase"/>
    <property type="match status" value="1"/>
</dbReference>
<comment type="caution">
    <text evidence="8">The sequence shown here is derived from an EMBL/GenBank/DDBJ whole genome shotgun (WGS) entry which is preliminary data.</text>
</comment>
<dbReference type="GO" id="GO:0030288">
    <property type="term" value="C:outer membrane-bounded periplasmic space"/>
    <property type="evidence" value="ECO:0007669"/>
    <property type="project" value="TreeGrafter"/>
</dbReference>
<evidence type="ECO:0000313" key="8">
    <source>
        <dbReference type="EMBL" id="TWJ04549.1"/>
    </source>
</evidence>
<dbReference type="SUPFAM" id="SSF50156">
    <property type="entry name" value="PDZ domain-like"/>
    <property type="match status" value="1"/>
</dbReference>
<evidence type="ECO:0000313" key="9">
    <source>
        <dbReference type="Proteomes" id="UP000317010"/>
    </source>
</evidence>
<name>A0A562UG09_9SPHI</name>
<evidence type="ECO:0000256" key="3">
    <source>
        <dbReference type="ARBA" id="ARBA00022801"/>
    </source>
</evidence>
<evidence type="ECO:0000256" key="6">
    <source>
        <dbReference type="SAM" id="Phobius"/>
    </source>
</evidence>
<dbReference type="OrthoDB" id="9812068at2"/>
<keyword evidence="4 5" id="KW-0720">Serine protease</keyword>
<evidence type="ECO:0000256" key="4">
    <source>
        <dbReference type="ARBA" id="ARBA00022825"/>
    </source>
</evidence>
<dbReference type="Gene3D" id="2.30.42.10">
    <property type="match status" value="1"/>
</dbReference>
<dbReference type="InterPro" id="IPR004447">
    <property type="entry name" value="Peptidase_S41A"/>
</dbReference>
<keyword evidence="2 5" id="KW-0645">Protease</keyword>
<feature type="transmembrane region" description="Helical" evidence="6">
    <location>
        <begin position="7"/>
        <end position="25"/>
    </location>
</feature>
<evidence type="ECO:0000259" key="7">
    <source>
        <dbReference type="PROSITE" id="PS50106"/>
    </source>
</evidence>
<dbReference type="GO" id="GO:0008236">
    <property type="term" value="F:serine-type peptidase activity"/>
    <property type="evidence" value="ECO:0007669"/>
    <property type="project" value="UniProtKB-KW"/>
</dbReference>
<dbReference type="CDD" id="cd07560">
    <property type="entry name" value="Peptidase_S41_CPP"/>
    <property type="match status" value="1"/>
</dbReference>
<comment type="similarity">
    <text evidence="1 5">Belongs to the peptidase S41A family.</text>
</comment>
<dbReference type="PANTHER" id="PTHR32060">
    <property type="entry name" value="TAIL-SPECIFIC PROTEASE"/>
    <property type="match status" value="1"/>
</dbReference>
<dbReference type="PROSITE" id="PS50106">
    <property type="entry name" value="PDZ"/>
    <property type="match status" value="1"/>
</dbReference>
<keyword evidence="6" id="KW-0812">Transmembrane</keyword>
<dbReference type="PANTHER" id="PTHR32060:SF30">
    <property type="entry name" value="CARBOXY-TERMINAL PROCESSING PROTEASE CTPA"/>
    <property type="match status" value="1"/>
</dbReference>
<feature type="domain" description="PDZ" evidence="7">
    <location>
        <begin position="89"/>
        <end position="159"/>
    </location>
</feature>
<evidence type="ECO:0000256" key="2">
    <source>
        <dbReference type="ARBA" id="ARBA00022670"/>
    </source>
</evidence>
<dbReference type="GO" id="GO:0004175">
    <property type="term" value="F:endopeptidase activity"/>
    <property type="evidence" value="ECO:0007669"/>
    <property type="project" value="TreeGrafter"/>
</dbReference>
<reference evidence="8 9" key="1">
    <citation type="submission" date="2019-07" db="EMBL/GenBank/DDBJ databases">
        <title>Genomic Encyclopedia of Archaeal and Bacterial Type Strains, Phase II (KMG-II): from individual species to whole genera.</title>
        <authorList>
            <person name="Goeker M."/>
        </authorList>
    </citation>
    <scope>NUCLEOTIDE SEQUENCE [LARGE SCALE GENOMIC DNA]</scope>
    <source>
        <strain evidence="8 9">ATCC BAA-1854</strain>
    </source>
</reference>
<dbReference type="InterPro" id="IPR005151">
    <property type="entry name" value="Tail-specific_protease"/>
</dbReference>
<evidence type="ECO:0000256" key="5">
    <source>
        <dbReference type="RuleBase" id="RU004404"/>
    </source>
</evidence>
<dbReference type="Gene3D" id="3.30.750.44">
    <property type="match status" value="1"/>
</dbReference>
<dbReference type="InterPro" id="IPR036034">
    <property type="entry name" value="PDZ_sf"/>
</dbReference>
<dbReference type="Proteomes" id="UP000317010">
    <property type="component" value="Unassembled WGS sequence"/>
</dbReference>
<evidence type="ECO:0000256" key="1">
    <source>
        <dbReference type="ARBA" id="ARBA00009179"/>
    </source>
</evidence>
<keyword evidence="6" id="KW-1133">Transmembrane helix</keyword>
<keyword evidence="6" id="KW-0472">Membrane</keyword>
<dbReference type="InterPro" id="IPR029045">
    <property type="entry name" value="ClpP/crotonase-like_dom_sf"/>
</dbReference>
<accession>A0A562UG09</accession>
<keyword evidence="3 5" id="KW-0378">Hydrolase</keyword>
<dbReference type="InterPro" id="IPR001478">
    <property type="entry name" value="PDZ"/>
</dbReference>
<dbReference type="GO" id="GO:0006508">
    <property type="term" value="P:proteolysis"/>
    <property type="evidence" value="ECO:0007669"/>
    <property type="project" value="UniProtKB-KW"/>
</dbReference>
<dbReference type="InterPro" id="IPR041489">
    <property type="entry name" value="PDZ_6"/>
</dbReference>
<protein>
    <submittedName>
        <fullName evidence="8">Carboxyl-terminal processing protease</fullName>
    </submittedName>
</protein>
<dbReference type="SMART" id="SM00245">
    <property type="entry name" value="TSPc"/>
    <property type="match status" value="1"/>
</dbReference>
<dbReference type="GO" id="GO:0007165">
    <property type="term" value="P:signal transduction"/>
    <property type="evidence" value="ECO:0007669"/>
    <property type="project" value="TreeGrafter"/>
</dbReference>
<gene>
    <name evidence="8" type="ORF">JN11_00260</name>
</gene>
<dbReference type="Gene3D" id="3.90.226.10">
    <property type="entry name" value="2-enoyl-CoA Hydratase, Chain A, domain 1"/>
    <property type="match status" value="1"/>
</dbReference>
<dbReference type="AlphaFoldDB" id="A0A562UG09"/>